<accession>H5TQB0</accession>
<keyword evidence="1" id="KW-0812">Transmembrane</keyword>
<feature type="transmembrane region" description="Helical" evidence="1">
    <location>
        <begin position="75"/>
        <end position="93"/>
    </location>
</feature>
<keyword evidence="3" id="KW-1185">Reference proteome</keyword>
<organism evidence="2 3">
    <name type="scientific">Gordonia otitidis (strain DSM 44809 / CCUG 52243 / JCM 12355 / NBRC 100426 / IFM 10032)</name>
    <dbReference type="NCBI Taxonomy" id="1108044"/>
    <lineage>
        <taxon>Bacteria</taxon>
        <taxon>Bacillati</taxon>
        <taxon>Actinomycetota</taxon>
        <taxon>Actinomycetes</taxon>
        <taxon>Mycobacteriales</taxon>
        <taxon>Gordoniaceae</taxon>
        <taxon>Gordonia</taxon>
    </lineage>
</organism>
<comment type="caution">
    <text evidence="2">The sequence shown here is derived from an EMBL/GenBank/DDBJ whole genome shotgun (WGS) entry which is preliminary data.</text>
</comment>
<gene>
    <name evidence="2" type="ORF">GOOTI_176_00100</name>
</gene>
<evidence type="ECO:0000313" key="3">
    <source>
        <dbReference type="Proteomes" id="UP000005038"/>
    </source>
</evidence>
<sequence>MLLVGLLVPAVVAMHALLGPVHPRVAHPMPPAHTGMQMTASTDDPAHMSSGDHCAVLGHHCVSLRAIDFPAIEPAVLPLLVFAMLLFAMAALVSPGVRTLGRPPPWAIRDHLRLGVIRC</sequence>
<reference evidence="2" key="1">
    <citation type="submission" date="2012-02" db="EMBL/GenBank/DDBJ databases">
        <title>Whole genome shotgun sequence of Gordonia otitidis NBRC 100426.</title>
        <authorList>
            <person name="Yoshida I."/>
            <person name="Hosoyama A."/>
            <person name="Tsuchikane K."/>
            <person name="Katsumata H."/>
            <person name="Yamazaki S."/>
            <person name="Fujita N."/>
        </authorList>
    </citation>
    <scope>NUCLEOTIDE SEQUENCE [LARGE SCALE GENOMIC DNA]</scope>
    <source>
        <strain evidence="2">NBRC 100426</strain>
    </source>
</reference>
<dbReference type="AlphaFoldDB" id="H5TQB0"/>
<protein>
    <submittedName>
        <fullName evidence="2">Uncharacterized protein</fullName>
    </submittedName>
</protein>
<dbReference type="Proteomes" id="UP000005038">
    <property type="component" value="Unassembled WGS sequence"/>
</dbReference>
<dbReference type="EMBL" id="BAFB01000176">
    <property type="protein sequence ID" value="GAB35668.1"/>
    <property type="molecule type" value="Genomic_DNA"/>
</dbReference>
<name>H5TQB0_GORO1</name>
<keyword evidence="1" id="KW-0472">Membrane</keyword>
<dbReference type="STRING" id="1108044.GOOTI_176_00100"/>
<evidence type="ECO:0000313" key="2">
    <source>
        <dbReference type="EMBL" id="GAB35668.1"/>
    </source>
</evidence>
<proteinExistence type="predicted"/>
<evidence type="ECO:0000256" key="1">
    <source>
        <dbReference type="SAM" id="Phobius"/>
    </source>
</evidence>
<keyword evidence="1" id="KW-1133">Transmembrane helix</keyword>